<proteinExistence type="predicted"/>
<dbReference type="EMBL" id="SMCR01000012">
    <property type="protein sequence ID" value="TCV92449.1"/>
    <property type="molecule type" value="Genomic_DNA"/>
</dbReference>
<dbReference type="Proteomes" id="UP000295719">
    <property type="component" value="Unassembled WGS sequence"/>
</dbReference>
<protein>
    <submittedName>
        <fullName evidence="2">Uncharacterized protein DUF2501</fullName>
    </submittedName>
</protein>
<sequence length="172" mass="17289">MTQSTSSLLLALSVGALMGTGAAQASGWMDAANSVASELNKSNTANNSASSTATNGTTSLGALAGLLNGGDQALSANTMTNAAGVMQYCVKHNLLSASGTSTLKNQLLSKLGISSTANAKSQDYQEGLGGLLNTGQGNQLNLNSLGTSQLTERVKTKACDLVLKQGKSFITG</sequence>
<dbReference type="OrthoDB" id="8565817at2"/>
<accession>A0A4V2W3L5</accession>
<feature type="chain" id="PRO_5020906488" evidence="1">
    <location>
        <begin position="26"/>
        <end position="172"/>
    </location>
</feature>
<comment type="caution">
    <text evidence="2">The sequence shown here is derived from an EMBL/GenBank/DDBJ whole genome shotgun (WGS) entry which is preliminary data.</text>
</comment>
<name>A0A4V2W3L5_9GAMM</name>
<dbReference type="RefSeq" id="WP_131867259.1">
    <property type="nucleotide sequence ID" value="NZ_SMCR01000012.1"/>
</dbReference>
<gene>
    <name evidence="2" type="ORF">EDC52_1125</name>
</gene>
<dbReference type="Pfam" id="PF10696">
    <property type="entry name" value="DUF2501"/>
    <property type="match status" value="1"/>
</dbReference>
<feature type="signal peptide" evidence="1">
    <location>
        <begin position="1"/>
        <end position="25"/>
    </location>
</feature>
<keyword evidence="3" id="KW-1185">Reference proteome</keyword>
<evidence type="ECO:0000313" key="2">
    <source>
        <dbReference type="EMBL" id="TCV92449.1"/>
    </source>
</evidence>
<dbReference type="AlphaFoldDB" id="A0A4V2W3L5"/>
<evidence type="ECO:0000313" key="3">
    <source>
        <dbReference type="Proteomes" id="UP000295719"/>
    </source>
</evidence>
<organism evidence="2 3">
    <name type="scientific">Biostraticola tofi</name>
    <dbReference type="NCBI Taxonomy" id="466109"/>
    <lineage>
        <taxon>Bacteria</taxon>
        <taxon>Pseudomonadati</taxon>
        <taxon>Pseudomonadota</taxon>
        <taxon>Gammaproteobacteria</taxon>
        <taxon>Enterobacterales</taxon>
        <taxon>Bruguierivoracaceae</taxon>
        <taxon>Biostraticola</taxon>
    </lineage>
</organism>
<keyword evidence="1" id="KW-0732">Signal</keyword>
<reference evidence="2 3" key="1">
    <citation type="submission" date="2019-03" db="EMBL/GenBank/DDBJ databases">
        <title>Genomic Encyclopedia of Type Strains, Phase IV (KMG-IV): sequencing the most valuable type-strain genomes for metagenomic binning, comparative biology and taxonomic classification.</title>
        <authorList>
            <person name="Goeker M."/>
        </authorList>
    </citation>
    <scope>NUCLEOTIDE SEQUENCE [LARGE SCALE GENOMIC DNA]</scope>
    <source>
        <strain evidence="2 3">DSM 19580</strain>
    </source>
</reference>
<evidence type="ECO:0000256" key="1">
    <source>
        <dbReference type="SAM" id="SignalP"/>
    </source>
</evidence>
<dbReference type="InterPro" id="IPR019637">
    <property type="entry name" value="DUF2501"/>
</dbReference>